<comment type="caution">
    <text evidence="1">The sequence shown here is derived from an EMBL/GenBank/DDBJ whole genome shotgun (WGS) entry which is preliminary data.</text>
</comment>
<reference evidence="1 2" key="1">
    <citation type="submission" date="2019-04" db="EMBL/GenBank/DDBJ databases">
        <title>Genome sequence of Pelagicola litoralis CL-ES2.</title>
        <authorList>
            <person name="Cao J."/>
        </authorList>
    </citation>
    <scope>NUCLEOTIDE SEQUENCE [LARGE SCALE GENOMIC DNA]</scope>
    <source>
        <strain evidence="1 2">CL-ES2</strain>
    </source>
</reference>
<evidence type="ECO:0000313" key="1">
    <source>
        <dbReference type="EMBL" id="TKZ21153.1"/>
    </source>
</evidence>
<dbReference type="Pfam" id="PF07310">
    <property type="entry name" value="PAS_5"/>
    <property type="match status" value="1"/>
</dbReference>
<accession>A0A4U7N6D8</accession>
<keyword evidence="2" id="KW-1185">Reference proteome</keyword>
<dbReference type="AlphaFoldDB" id="A0A4U7N6D8"/>
<sequence>MSATDPTSPNHRNAWSARKFVVFRATGRFCSTRTCATMSEVKIMWTTGAKTLVSHPRRSAALGEIEAYWQALRQDGHVPARADVDPRGLQRALSHAFILERMAPGMARVRVSGQSVNQVLGMDMRGMPISSLFTAGARDGFRDILEQVFCGPSMATLRLTSRQGYLRAPLEAEMMMLPLRGSREDVTRILGGLVVNGDIGRDARRFDIKNSFARRLGVPNDPPHEIAQDTQHSHIISLDDTRFKPTKAAHLRVLMSET</sequence>
<organism evidence="1 2">
    <name type="scientific">Shimia litoralis</name>
    <dbReference type="NCBI Taxonomy" id="420403"/>
    <lineage>
        <taxon>Bacteria</taxon>
        <taxon>Pseudomonadati</taxon>
        <taxon>Pseudomonadota</taxon>
        <taxon>Alphaproteobacteria</taxon>
        <taxon>Rhodobacterales</taxon>
        <taxon>Roseobacteraceae</taxon>
    </lineage>
</organism>
<dbReference type="EMBL" id="SULI01000006">
    <property type="protein sequence ID" value="TKZ21153.1"/>
    <property type="molecule type" value="Genomic_DNA"/>
</dbReference>
<dbReference type="InterPro" id="IPR009922">
    <property type="entry name" value="DUF1457"/>
</dbReference>
<dbReference type="OrthoDB" id="8478628at2"/>
<proteinExistence type="predicted"/>
<dbReference type="Proteomes" id="UP000306575">
    <property type="component" value="Unassembled WGS sequence"/>
</dbReference>
<evidence type="ECO:0000313" key="2">
    <source>
        <dbReference type="Proteomes" id="UP000306575"/>
    </source>
</evidence>
<protein>
    <submittedName>
        <fullName evidence="1">PAS domain-containing protein</fullName>
    </submittedName>
</protein>
<gene>
    <name evidence="1" type="ORF">FAP39_06915</name>
</gene>
<name>A0A4U7N6D8_9RHOB</name>